<evidence type="ECO:0000256" key="3">
    <source>
        <dbReference type="ARBA" id="ARBA00023052"/>
    </source>
</evidence>
<proteinExistence type="inferred from homology"/>
<sequence>MNRILEISYKHNLSHIGSCVTMYPIIDIIYKQKHENDIVVLSAGHAGLAQYVAIEKYSGGKINAEDLLNEMGIHPSRNIDKGIHVSAGSLGSAILVAVGLALSDKTRNIYCVLSDGECNEGSVWEALGYCKKINLANLKFHVNINGYSAYDAVDRIELEGRLKAFCPEIIIHQTENPTCLGGLNAHYHVMKNEEEIQSILHTHSESNLNSSMA</sequence>
<dbReference type="InterPro" id="IPR029061">
    <property type="entry name" value="THDP-binding"/>
</dbReference>
<comment type="cofactor">
    <cofactor evidence="1">
        <name>thiamine diphosphate</name>
        <dbReference type="ChEBI" id="CHEBI:58937"/>
    </cofactor>
</comment>
<dbReference type="Gene3D" id="3.40.50.970">
    <property type="match status" value="1"/>
</dbReference>
<protein>
    <recommendedName>
        <fullName evidence="4">Transketolase N-terminal domain-containing protein</fullName>
    </recommendedName>
</protein>
<comment type="similarity">
    <text evidence="2">Belongs to the transketolase family.</text>
</comment>
<dbReference type="EMBL" id="MN739014">
    <property type="protein sequence ID" value="QHT35186.1"/>
    <property type="molecule type" value="Genomic_DNA"/>
</dbReference>
<accession>A0A6C0F130</accession>
<evidence type="ECO:0000259" key="4">
    <source>
        <dbReference type="Pfam" id="PF00456"/>
    </source>
</evidence>
<dbReference type="SUPFAM" id="SSF52518">
    <property type="entry name" value="Thiamin diphosphate-binding fold (THDP-binding)"/>
    <property type="match status" value="1"/>
</dbReference>
<dbReference type="PANTHER" id="PTHR47514">
    <property type="entry name" value="TRANSKETOLASE N-TERMINAL SECTION-RELATED"/>
    <property type="match status" value="1"/>
</dbReference>
<organism evidence="5">
    <name type="scientific">viral metagenome</name>
    <dbReference type="NCBI Taxonomy" id="1070528"/>
    <lineage>
        <taxon>unclassified sequences</taxon>
        <taxon>metagenomes</taxon>
        <taxon>organismal metagenomes</taxon>
    </lineage>
</organism>
<reference evidence="5" key="1">
    <citation type="journal article" date="2020" name="Nature">
        <title>Giant virus diversity and host interactions through global metagenomics.</title>
        <authorList>
            <person name="Schulz F."/>
            <person name="Roux S."/>
            <person name="Paez-Espino D."/>
            <person name="Jungbluth S."/>
            <person name="Walsh D.A."/>
            <person name="Denef V.J."/>
            <person name="McMahon K.D."/>
            <person name="Konstantinidis K.T."/>
            <person name="Eloe-Fadrosh E.A."/>
            <person name="Kyrpides N.C."/>
            <person name="Woyke T."/>
        </authorList>
    </citation>
    <scope>NUCLEOTIDE SEQUENCE</scope>
    <source>
        <strain evidence="5">GVMAG-M-3300009180-1</strain>
    </source>
</reference>
<dbReference type="AlphaFoldDB" id="A0A6C0F130"/>
<dbReference type="PANTHER" id="PTHR47514:SF1">
    <property type="entry name" value="TRANSKETOLASE N-TERMINAL SECTION-RELATED"/>
    <property type="match status" value="1"/>
</dbReference>
<dbReference type="Pfam" id="PF00456">
    <property type="entry name" value="Transketolase_N"/>
    <property type="match status" value="1"/>
</dbReference>
<name>A0A6C0F130_9ZZZZ</name>
<dbReference type="InterPro" id="IPR005474">
    <property type="entry name" value="Transketolase_N"/>
</dbReference>
<evidence type="ECO:0000256" key="1">
    <source>
        <dbReference type="ARBA" id="ARBA00001964"/>
    </source>
</evidence>
<evidence type="ECO:0000256" key="2">
    <source>
        <dbReference type="ARBA" id="ARBA00007131"/>
    </source>
</evidence>
<evidence type="ECO:0000313" key="5">
    <source>
        <dbReference type="EMBL" id="QHT35186.1"/>
    </source>
</evidence>
<keyword evidence="3" id="KW-0786">Thiamine pyrophosphate</keyword>
<feature type="domain" description="Transketolase N-terminal" evidence="4">
    <location>
        <begin position="15"/>
        <end position="140"/>
    </location>
</feature>